<proteinExistence type="predicted"/>
<comment type="caution">
    <text evidence="1">The sequence shown here is derived from an EMBL/GenBank/DDBJ whole genome shotgun (WGS) entry which is preliminary data.</text>
</comment>
<gene>
    <name evidence="1" type="ORF">AB4Y32_26240</name>
</gene>
<dbReference type="Proteomes" id="UP001558850">
    <property type="component" value="Unassembled WGS sequence"/>
</dbReference>
<name>A0ACC6U6R1_9BURK</name>
<sequence>MTFDFSPHSPTRSKINERPEISEIAAKQANSGRCAPPHWARLWLATTTDDAEALCRRFSESSHMTERSQLTWRSGVGSLERTREAKHTLARDPIGSTHAERPLLEGRHTTHATHNRESKPQN</sequence>
<organism evidence="1 2">
    <name type="scientific">Paraburkholderia phymatum</name>
    <dbReference type="NCBI Taxonomy" id="148447"/>
    <lineage>
        <taxon>Bacteria</taxon>
        <taxon>Pseudomonadati</taxon>
        <taxon>Pseudomonadota</taxon>
        <taxon>Betaproteobacteria</taxon>
        <taxon>Burkholderiales</taxon>
        <taxon>Burkholderiaceae</taxon>
        <taxon>Paraburkholderia</taxon>
    </lineage>
</organism>
<dbReference type="EMBL" id="JBFRCH010000019">
    <property type="protein sequence ID" value="MEX3935252.1"/>
    <property type="molecule type" value="Genomic_DNA"/>
</dbReference>
<evidence type="ECO:0000313" key="1">
    <source>
        <dbReference type="EMBL" id="MEX3935252.1"/>
    </source>
</evidence>
<protein>
    <submittedName>
        <fullName evidence="1">Uncharacterized protein</fullName>
    </submittedName>
</protein>
<reference evidence="1" key="1">
    <citation type="submission" date="2024-07" db="EMBL/GenBank/DDBJ databases">
        <title>A survey of Mimosa microsymbionts across Brazilian biomes reveals a high diversity of Paraburkholderia nodulating endemic species, but also that Cupriavidus is common as a symbiont of widespread species.</title>
        <authorList>
            <person name="Rouws L."/>
            <person name="Barauna A."/>
            <person name="Beukes C."/>
            <person name="Rouws J.R.C."/>
            <person name="De Faria S.M."/>
            <person name="Gross E."/>
            <person name="Bueno Dos Reis Junior F."/>
            <person name="Simon M.F."/>
            <person name="Maluk M."/>
            <person name="Odee D.W."/>
            <person name="Kenicer G."/>
            <person name="Young J.P.W."/>
            <person name="Reis V.M."/>
            <person name="Zilli J."/>
            <person name="James E.K."/>
        </authorList>
    </citation>
    <scope>NUCLEOTIDE SEQUENCE</scope>
    <source>
        <strain evidence="1">EG181B</strain>
    </source>
</reference>
<accession>A0ACC6U6R1</accession>
<keyword evidence="2" id="KW-1185">Reference proteome</keyword>
<evidence type="ECO:0000313" key="2">
    <source>
        <dbReference type="Proteomes" id="UP001558850"/>
    </source>
</evidence>